<comment type="caution">
    <text evidence="1">The sequence shown here is derived from an EMBL/GenBank/DDBJ whole genome shotgun (WGS) entry which is preliminary data.</text>
</comment>
<keyword evidence="2" id="KW-1185">Reference proteome</keyword>
<dbReference type="EMBL" id="JAXCLA010000004">
    <property type="protein sequence ID" value="MDY0745734.1"/>
    <property type="molecule type" value="Genomic_DNA"/>
</dbReference>
<dbReference type="RefSeq" id="WP_320423628.1">
    <property type="nucleotide sequence ID" value="NZ_JAXCLA010000004.1"/>
</dbReference>
<gene>
    <name evidence="1" type="ORF">SNE35_14535</name>
</gene>
<dbReference type="Pfam" id="PF13557">
    <property type="entry name" value="Phenol_MetA_deg"/>
    <property type="match status" value="1"/>
</dbReference>
<evidence type="ECO:0000313" key="1">
    <source>
        <dbReference type="EMBL" id="MDY0745734.1"/>
    </source>
</evidence>
<name>A0ABU5DHV4_9BURK</name>
<accession>A0ABU5DHV4</accession>
<organism evidence="1 2">
    <name type="scientific">Roseateles agri</name>
    <dbReference type="NCBI Taxonomy" id="3098619"/>
    <lineage>
        <taxon>Bacteria</taxon>
        <taxon>Pseudomonadati</taxon>
        <taxon>Pseudomonadota</taxon>
        <taxon>Betaproteobacteria</taxon>
        <taxon>Burkholderiales</taxon>
        <taxon>Sphaerotilaceae</taxon>
        <taxon>Roseateles</taxon>
    </lineage>
</organism>
<proteinExistence type="predicted"/>
<reference evidence="1 2" key="1">
    <citation type="submission" date="2023-11" db="EMBL/GenBank/DDBJ databases">
        <title>Paucibacter sp. nov., isolated from fresh soil in Korea.</title>
        <authorList>
            <person name="Le N.T.T."/>
        </authorList>
    </citation>
    <scope>NUCLEOTIDE SEQUENCE [LARGE SCALE GENOMIC DNA]</scope>
    <source>
        <strain evidence="1 2">R3-3</strain>
    </source>
</reference>
<sequence>MLYAFCSHADEGIVTDRPDFVESSDVVGKGRFQLETSVSAERSKVDGLHVRSISTPTLLRLGVGDTLELRMETDGWMRETSSGVSEHGMNDISVGTKWHVLDGDESSNRPSVAWLLHFDLATGSRAFRGQGTRPSLRLTAEWDLPDGYGLGVMTGAYRERNDAGRSFTGGILAATFGKSFTEKLHGFVELAGQQITSARNGGSVVTFDTGASYLLSESVQVDSALFFGLNKTSPDVGWTIGISAKF</sequence>
<protein>
    <submittedName>
        <fullName evidence="1">Transporter</fullName>
    </submittedName>
</protein>
<dbReference type="Proteomes" id="UP001285263">
    <property type="component" value="Unassembled WGS sequence"/>
</dbReference>
<dbReference type="InterPro" id="IPR025737">
    <property type="entry name" value="FApF"/>
</dbReference>
<evidence type="ECO:0000313" key="2">
    <source>
        <dbReference type="Proteomes" id="UP001285263"/>
    </source>
</evidence>